<evidence type="ECO:0000256" key="18">
    <source>
        <dbReference type="RuleBase" id="RU000488"/>
    </source>
</evidence>
<protein>
    <recommendedName>
        <fullName evidence="14">Mitochondrial glutamate carrier 2</fullName>
    </recommendedName>
    <alternativeName>
        <fullName evidence="16">Glutamate/H(+) symporter 2</fullName>
    </alternativeName>
    <alternativeName>
        <fullName evidence="15">Solute carrier family 25 member 18</fullName>
    </alternativeName>
</protein>
<keyword evidence="20" id="KW-1185">Reference proteome</keyword>
<reference evidence="19" key="1">
    <citation type="submission" date="2021-10" db="EMBL/GenBank/DDBJ databases">
        <title>Tropical sea cucumber genome reveals ecological adaptation and Cuvierian tubules defense mechanism.</title>
        <authorList>
            <person name="Chen T."/>
        </authorList>
    </citation>
    <scope>NUCLEOTIDE SEQUENCE</scope>
    <source>
        <strain evidence="19">Nanhai2018</strain>
        <tissue evidence="19">Muscle</tissue>
    </source>
</reference>
<evidence type="ECO:0000256" key="10">
    <source>
        <dbReference type="ARBA" id="ARBA00023128"/>
    </source>
</evidence>
<keyword evidence="10" id="KW-0496">Mitochondrion</keyword>
<dbReference type="PANTHER" id="PTHR45678">
    <property type="entry name" value="MITOCHONDRIAL 2-OXODICARBOXYLATE CARRIER 1-RELATED"/>
    <property type="match status" value="1"/>
</dbReference>
<comment type="similarity">
    <text evidence="2 18">Belongs to the mitochondrial carrier (TC 2.A.29) family.</text>
</comment>
<keyword evidence="11 17" id="KW-0472">Membrane</keyword>
<dbReference type="EMBL" id="JAIZAY010000012">
    <property type="protein sequence ID" value="KAJ8032080.1"/>
    <property type="molecule type" value="Genomic_DNA"/>
</dbReference>
<keyword evidence="3 18" id="KW-0813">Transport</keyword>
<dbReference type="Pfam" id="PF00153">
    <property type="entry name" value="Mito_carr"/>
    <property type="match status" value="3"/>
</dbReference>
<feature type="repeat" description="Solcar" evidence="17">
    <location>
        <begin position="221"/>
        <end position="310"/>
    </location>
</feature>
<feature type="repeat" description="Solcar" evidence="17">
    <location>
        <begin position="4"/>
        <end position="93"/>
    </location>
</feature>
<dbReference type="InterPro" id="IPR018108">
    <property type="entry name" value="MCP_transmembrane"/>
</dbReference>
<dbReference type="GO" id="GO:0043490">
    <property type="term" value="P:malate-aspartate shuttle"/>
    <property type="evidence" value="ECO:0007669"/>
    <property type="project" value="TreeGrafter"/>
</dbReference>
<evidence type="ECO:0000256" key="15">
    <source>
        <dbReference type="ARBA" id="ARBA00076502"/>
    </source>
</evidence>
<comment type="subcellular location">
    <subcellularLocation>
        <location evidence="1">Mitochondrion inner membrane</location>
        <topology evidence="1">Multi-pass membrane protein</topology>
    </subcellularLocation>
</comment>
<keyword evidence="9" id="KW-1133">Transmembrane helix</keyword>
<dbReference type="Proteomes" id="UP001152320">
    <property type="component" value="Chromosome 12"/>
</dbReference>
<feature type="repeat" description="Solcar" evidence="17">
    <location>
        <begin position="102"/>
        <end position="212"/>
    </location>
</feature>
<comment type="catalytic activity">
    <reaction evidence="12">
        <text>L-glutamate(in) + H(+)(in) = L-glutamate(out) + H(+)(out)</text>
        <dbReference type="Rhea" id="RHEA:70955"/>
        <dbReference type="ChEBI" id="CHEBI:15378"/>
        <dbReference type="ChEBI" id="CHEBI:29985"/>
    </reaction>
</comment>
<evidence type="ECO:0000256" key="3">
    <source>
        <dbReference type="ARBA" id="ARBA00022448"/>
    </source>
</evidence>
<evidence type="ECO:0000256" key="5">
    <source>
        <dbReference type="ARBA" id="ARBA00022692"/>
    </source>
</evidence>
<dbReference type="PANTHER" id="PTHR45678:SF5">
    <property type="entry name" value="AT03939P-RELATED"/>
    <property type="match status" value="1"/>
</dbReference>
<evidence type="ECO:0000256" key="14">
    <source>
        <dbReference type="ARBA" id="ARBA00069241"/>
    </source>
</evidence>
<dbReference type="InterPro" id="IPR002067">
    <property type="entry name" value="MCP"/>
</dbReference>
<evidence type="ECO:0000256" key="12">
    <source>
        <dbReference type="ARBA" id="ARBA00048437"/>
    </source>
</evidence>
<keyword evidence="5 17" id="KW-0812">Transmembrane</keyword>
<keyword evidence="8" id="KW-0769">Symport</keyword>
<evidence type="ECO:0000256" key="16">
    <source>
        <dbReference type="ARBA" id="ARBA00081096"/>
    </source>
</evidence>
<evidence type="ECO:0000256" key="6">
    <source>
        <dbReference type="ARBA" id="ARBA00022737"/>
    </source>
</evidence>
<comment type="function">
    <text evidence="13">Responsible for the transport of glutamate from the cytosol into the mitochondrial matrix with the concomitant import of a proton (symport system).</text>
</comment>
<evidence type="ECO:0000256" key="4">
    <source>
        <dbReference type="ARBA" id="ARBA00022553"/>
    </source>
</evidence>
<dbReference type="SUPFAM" id="SSF103506">
    <property type="entry name" value="Mitochondrial carrier"/>
    <property type="match status" value="1"/>
</dbReference>
<keyword evidence="4" id="KW-0597">Phosphoprotein</keyword>
<dbReference type="OrthoDB" id="2382881at2759"/>
<dbReference type="GO" id="GO:0005313">
    <property type="term" value="F:L-glutamate transmembrane transporter activity"/>
    <property type="evidence" value="ECO:0007669"/>
    <property type="project" value="TreeGrafter"/>
</dbReference>
<keyword evidence="6" id="KW-0677">Repeat</keyword>
<evidence type="ECO:0000256" key="7">
    <source>
        <dbReference type="ARBA" id="ARBA00022792"/>
    </source>
</evidence>
<organism evidence="19 20">
    <name type="scientific">Holothuria leucospilota</name>
    <name type="common">Black long sea cucumber</name>
    <name type="synonym">Mertensiothuria leucospilota</name>
    <dbReference type="NCBI Taxonomy" id="206669"/>
    <lineage>
        <taxon>Eukaryota</taxon>
        <taxon>Metazoa</taxon>
        <taxon>Echinodermata</taxon>
        <taxon>Eleutherozoa</taxon>
        <taxon>Echinozoa</taxon>
        <taxon>Holothuroidea</taxon>
        <taxon>Aspidochirotacea</taxon>
        <taxon>Aspidochirotida</taxon>
        <taxon>Holothuriidae</taxon>
        <taxon>Holothuria</taxon>
    </lineage>
</organism>
<evidence type="ECO:0000256" key="2">
    <source>
        <dbReference type="ARBA" id="ARBA00006375"/>
    </source>
</evidence>
<dbReference type="InterPro" id="IPR023395">
    <property type="entry name" value="MCP_dom_sf"/>
</dbReference>
<evidence type="ECO:0000313" key="19">
    <source>
        <dbReference type="EMBL" id="KAJ8032080.1"/>
    </source>
</evidence>
<evidence type="ECO:0000256" key="9">
    <source>
        <dbReference type="ARBA" id="ARBA00022989"/>
    </source>
</evidence>
<sequence length="321" mass="34578">MSEISLPSKIINGAVAGIAGVTCVFPIDLVKTRLQNQQIIDGKPMYRNMADCFIKTARSEGFFGLYKGYAVNVTLITPEKALKLVGNDFFRYVLRTSDGSRLPLYREVMAGAGAGLCQVVATTPMELLKIQLQDAGRKVHKKAQVTTGTVEATLNGAKAGVGAGSVTAIDITRDLIRTRGFTGLYKGLGATLARDVPFSILYFPLFARLNSLGYAPGTEKASFQHSFVAGCAAACTASVCVNPIDVVKTRIQTLKQAEGEQTYSGIRDCFIKIWQMEGPTAFFKGAIPRVLVIAPLFGIAQGVYYVGVGEFVIDRTRRLVG</sequence>
<evidence type="ECO:0000256" key="11">
    <source>
        <dbReference type="ARBA" id="ARBA00023136"/>
    </source>
</evidence>
<dbReference type="PROSITE" id="PS50920">
    <property type="entry name" value="SOLCAR"/>
    <property type="match status" value="3"/>
</dbReference>
<name>A0A9Q1BSR0_HOLLE</name>
<dbReference type="AlphaFoldDB" id="A0A9Q1BSR0"/>
<dbReference type="GO" id="GO:0015293">
    <property type="term" value="F:symporter activity"/>
    <property type="evidence" value="ECO:0007669"/>
    <property type="project" value="UniProtKB-KW"/>
</dbReference>
<dbReference type="FunFam" id="1.50.40.10:FF:000026">
    <property type="entry name" value="Putative mitochondrial glutamate carrier 2"/>
    <property type="match status" value="1"/>
</dbReference>
<evidence type="ECO:0000256" key="17">
    <source>
        <dbReference type="PROSITE-ProRule" id="PRU00282"/>
    </source>
</evidence>
<dbReference type="Gene3D" id="1.50.40.10">
    <property type="entry name" value="Mitochondrial carrier domain"/>
    <property type="match status" value="1"/>
</dbReference>
<evidence type="ECO:0000256" key="1">
    <source>
        <dbReference type="ARBA" id="ARBA00004448"/>
    </source>
</evidence>
<evidence type="ECO:0000256" key="8">
    <source>
        <dbReference type="ARBA" id="ARBA00022847"/>
    </source>
</evidence>
<dbReference type="PRINTS" id="PR00926">
    <property type="entry name" value="MITOCARRIER"/>
</dbReference>
<gene>
    <name evidence="19" type="ORF">HOLleu_25499</name>
</gene>
<proteinExistence type="inferred from homology"/>
<dbReference type="GO" id="GO:0015183">
    <property type="term" value="F:L-aspartate transmembrane transporter activity"/>
    <property type="evidence" value="ECO:0007669"/>
    <property type="project" value="TreeGrafter"/>
</dbReference>
<dbReference type="InterPro" id="IPR051028">
    <property type="entry name" value="Mito_Solute_Carrier"/>
</dbReference>
<keyword evidence="7" id="KW-0999">Mitochondrion inner membrane</keyword>
<dbReference type="GO" id="GO:0005743">
    <property type="term" value="C:mitochondrial inner membrane"/>
    <property type="evidence" value="ECO:0007669"/>
    <property type="project" value="UniProtKB-SubCell"/>
</dbReference>
<comment type="caution">
    <text evidence="19">The sequence shown here is derived from an EMBL/GenBank/DDBJ whole genome shotgun (WGS) entry which is preliminary data.</text>
</comment>
<evidence type="ECO:0000256" key="13">
    <source>
        <dbReference type="ARBA" id="ARBA00057953"/>
    </source>
</evidence>
<evidence type="ECO:0000313" key="20">
    <source>
        <dbReference type="Proteomes" id="UP001152320"/>
    </source>
</evidence>
<accession>A0A9Q1BSR0</accession>